<keyword evidence="10" id="KW-0106">Calcium</keyword>
<evidence type="ECO:0000256" key="11">
    <source>
        <dbReference type="ARBA" id="ARBA00022840"/>
    </source>
</evidence>
<name>A0A0G4GZS1_VITBC</name>
<dbReference type="InterPro" id="IPR017441">
    <property type="entry name" value="Protein_kinase_ATP_BS"/>
</dbReference>
<keyword evidence="5" id="KW-0808">Transferase</keyword>
<dbReference type="FunFam" id="3.30.200.20:FF:000315">
    <property type="entry name" value="Calcium-dependent protein kinase 3"/>
    <property type="match status" value="1"/>
</dbReference>
<dbReference type="GO" id="GO:0005524">
    <property type="term" value="F:ATP binding"/>
    <property type="evidence" value="ECO:0007669"/>
    <property type="project" value="UniProtKB-UniRule"/>
</dbReference>
<dbReference type="CDD" id="cd05117">
    <property type="entry name" value="STKc_CAMK"/>
    <property type="match status" value="1"/>
</dbReference>
<proteinExistence type="inferred from homology"/>
<dbReference type="Proteomes" id="UP000041254">
    <property type="component" value="Unassembled WGS sequence"/>
</dbReference>
<dbReference type="GO" id="GO:0004674">
    <property type="term" value="F:protein serine/threonine kinase activity"/>
    <property type="evidence" value="ECO:0007669"/>
    <property type="project" value="UniProtKB-KW"/>
</dbReference>
<comment type="similarity">
    <text evidence="12">Belongs to the protein kinase superfamily. Ser/Thr protein kinase family. CDPK subfamily.</text>
</comment>
<evidence type="ECO:0000256" key="14">
    <source>
        <dbReference type="ARBA" id="ARBA00048679"/>
    </source>
</evidence>
<sequence>MGTALGCMCGYAPDIRDHYNIGTKLGTGAFGQVRLCTHKESGEDRAVKLIVKDEVGVTIQELMEEIEILKIVDHPNVIRFYEVFEDRNFIYAVMEACTGGELFTRLEKRKFFTEALAAKLMRQMALACQHLHSRQVVHRDLKPENFLFADDSEDATLKLIDFGLSKRVKNDRPLTDCCGTIHYLAPECIKGKSKYWGDMWALGVILYMMLYGKLPFKGPNDQAIMKNILLKQPEIPAKSGERPISKEAQDLLKKLLRKDPHKRLTAEQCLDHPWLQEPEDEARKSQRALGFDPEIISRARASVLDTRKKPPDKTEKRRETLLQIEDQSYQHYVDKRKSTIRTPGPRRKTAVRPTVADKGLKSELRELTEAQKQALAAKKKQTLGEISLASDVKNLAFTANLETIESREGTQDLEFA</sequence>
<evidence type="ECO:0000256" key="15">
    <source>
        <dbReference type="PROSITE-ProRule" id="PRU10141"/>
    </source>
</evidence>
<keyword evidence="6" id="KW-0479">Metal-binding</keyword>
<dbReference type="Pfam" id="PF00069">
    <property type="entry name" value="Pkinase"/>
    <property type="match status" value="1"/>
</dbReference>
<dbReference type="OMA" id="TEHAHRE"/>
<gene>
    <name evidence="18" type="ORF">Vbra_3415</name>
</gene>
<evidence type="ECO:0000256" key="4">
    <source>
        <dbReference type="ARBA" id="ARBA00022527"/>
    </source>
</evidence>
<dbReference type="InterPro" id="IPR000719">
    <property type="entry name" value="Prot_kinase_dom"/>
</dbReference>
<keyword evidence="19" id="KW-1185">Reference proteome</keyword>
<accession>A0A0G4GZS1</accession>
<comment type="catalytic activity">
    <reaction evidence="13">
        <text>L-threonyl-[protein] + ATP = O-phospho-L-threonyl-[protein] + ADP + H(+)</text>
        <dbReference type="Rhea" id="RHEA:46608"/>
        <dbReference type="Rhea" id="RHEA-COMP:11060"/>
        <dbReference type="Rhea" id="RHEA-COMP:11605"/>
        <dbReference type="ChEBI" id="CHEBI:15378"/>
        <dbReference type="ChEBI" id="CHEBI:30013"/>
        <dbReference type="ChEBI" id="CHEBI:30616"/>
        <dbReference type="ChEBI" id="CHEBI:61977"/>
        <dbReference type="ChEBI" id="CHEBI:456216"/>
        <dbReference type="EC" id="2.7.11.1"/>
    </reaction>
</comment>
<comment type="cofactor">
    <cofactor evidence="1">
        <name>Mg(2+)</name>
        <dbReference type="ChEBI" id="CHEBI:18420"/>
    </cofactor>
</comment>
<evidence type="ECO:0000256" key="2">
    <source>
        <dbReference type="ARBA" id="ARBA00011245"/>
    </source>
</evidence>
<evidence type="ECO:0000313" key="18">
    <source>
        <dbReference type="EMBL" id="CEM36746.1"/>
    </source>
</evidence>
<dbReference type="PROSITE" id="PS50011">
    <property type="entry name" value="PROTEIN_KINASE_DOM"/>
    <property type="match status" value="1"/>
</dbReference>
<evidence type="ECO:0000256" key="6">
    <source>
        <dbReference type="ARBA" id="ARBA00022723"/>
    </source>
</evidence>
<evidence type="ECO:0000256" key="13">
    <source>
        <dbReference type="ARBA" id="ARBA00047899"/>
    </source>
</evidence>
<dbReference type="Gene3D" id="1.10.510.10">
    <property type="entry name" value="Transferase(Phosphotransferase) domain 1"/>
    <property type="match status" value="1"/>
</dbReference>
<evidence type="ECO:0000256" key="9">
    <source>
        <dbReference type="ARBA" id="ARBA00022777"/>
    </source>
</evidence>
<dbReference type="STRING" id="1169540.A0A0G4GZS1"/>
<dbReference type="SMART" id="SM00220">
    <property type="entry name" value="S_TKc"/>
    <property type="match status" value="1"/>
</dbReference>
<evidence type="ECO:0000256" key="7">
    <source>
        <dbReference type="ARBA" id="ARBA00022737"/>
    </source>
</evidence>
<keyword evidence="11 15" id="KW-0067">ATP-binding</keyword>
<keyword evidence="8 15" id="KW-0547">Nucleotide-binding</keyword>
<dbReference type="PROSITE" id="PS00108">
    <property type="entry name" value="PROTEIN_KINASE_ST"/>
    <property type="match status" value="1"/>
</dbReference>
<evidence type="ECO:0000256" key="1">
    <source>
        <dbReference type="ARBA" id="ARBA00001946"/>
    </source>
</evidence>
<evidence type="ECO:0000256" key="8">
    <source>
        <dbReference type="ARBA" id="ARBA00022741"/>
    </source>
</evidence>
<evidence type="ECO:0000256" key="12">
    <source>
        <dbReference type="ARBA" id="ARBA00024334"/>
    </source>
</evidence>
<dbReference type="InterPro" id="IPR011009">
    <property type="entry name" value="Kinase-like_dom_sf"/>
</dbReference>
<dbReference type="GO" id="GO:0046872">
    <property type="term" value="F:metal ion binding"/>
    <property type="evidence" value="ECO:0007669"/>
    <property type="project" value="UniProtKB-KW"/>
</dbReference>
<dbReference type="PROSITE" id="PS00107">
    <property type="entry name" value="PROTEIN_KINASE_ATP"/>
    <property type="match status" value="1"/>
</dbReference>
<evidence type="ECO:0000313" key="19">
    <source>
        <dbReference type="Proteomes" id="UP000041254"/>
    </source>
</evidence>
<comment type="subunit">
    <text evidence="2">Monomer.</text>
</comment>
<keyword evidence="7" id="KW-0677">Repeat</keyword>
<feature type="domain" description="Protein kinase" evidence="17">
    <location>
        <begin position="19"/>
        <end position="275"/>
    </location>
</feature>
<comment type="catalytic activity">
    <reaction evidence="14">
        <text>L-seryl-[protein] + ATP = O-phospho-L-seryl-[protein] + ADP + H(+)</text>
        <dbReference type="Rhea" id="RHEA:17989"/>
        <dbReference type="Rhea" id="RHEA-COMP:9863"/>
        <dbReference type="Rhea" id="RHEA-COMP:11604"/>
        <dbReference type="ChEBI" id="CHEBI:15378"/>
        <dbReference type="ChEBI" id="CHEBI:29999"/>
        <dbReference type="ChEBI" id="CHEBI:30616"/>
        <dbReference type="ChEBI" id="CHEBI:83421"/>
        <dbReference type="ChEBI" id="CHEBI:456216"/>
        <dbReference type="EC" id="2.7.11.1"/>
    </reaction>
</comment>
<dbReference type="VEuPathDB" id="CryptoDB:Vbra_3415"/>
<keyword evidence="4 16" id="KW-0723">Serine/threonine-protein kinase</keyword>
<dbReference type="InterPro" id="IPR008271">
    <property type="entry name" value="Ser/Thr_kinase_AS"/>
</dbReference>
<dbReference type="EMBL" id="CDMY01000908">
    <property type="protein sequence ID" value="CEM36746.1"/>
    <property type="molecule type" value="Genomic_DNA"/>
</dbReference>
<evidence type="ECO:0000256" key="3">
    <source>
        <dbReference type="ARBA" id="ARBA00012513"/>
    </source>
</evidence>
<evidence type="ECO:0000256" key="10">
    <source>
        <dbReference type="ARBA" id="ARBA00022837"/>
    </source>
</evidence>
<dbReference type="OrthoDB" id="193931at2759"/>
<keyword evidence="9" id="KW-0418">Kinase</keyword>
<dbReference type="PhylomeDB" id="A0A0G4GZS1"/>
<dbReference type="AlphaFoldDB" id="A0A0G4GZS1"/>
<dbReference type="PANTHER" id="PTHR24349">
    <property type="entry name" value="SERINE/THREONINE-PROTEIN KINASE"/>
    <property type="match status" value="1"/>
</dbReference>
<dbReference type="InParanoid" id="A0A0G4GZS1"/>
<dbReference type="FunFam" id="1.10.510.10:FF:000571">
    <property type="entry name" value="Maternal embryonic leucine zipper kinase"/>
    <property type="match status" value="1"/>
</dbReference>
<dbReference type="InterPro" id="IPR050205">
    <property type="entry name" value="CDPK_Ser/Thr_kinases"/>
</dbReference>
<organism evidence="18 19">
    <name type="scientific">Vitrella brassicaformis (strain CCMP3155)</name>
    <dbReference type="NCBI Taxonomy" id="1169540"/>
    <lineage>
        <taxon>Eukaryota</taxon>
        <taxon>Sar</taxon>
        <taxon>Alveolata</taxon>
        <taxon>Colpodellida</taxon>
        <taxon>Vitrellaceae</taxon>
        <taxon>Vitrella</taxon>
    </lineage>
</organism>
<evidence type="ECO:0000259" key="17">
    <source>
        <dbReference type="PROSITE" id="PS50011"/>
    </source>
</evidence>
<evidence type="ECO:0000256" key="16">
    <source>
        <dbReference type="RuleBase" id="RU000304"/>
    </source>
</evidence>
<evidence type="ECO:0000256" key="5">
    <source>
        <dbReference type="ARBA" id="ARBA00022679"/>
    </source>
</evidence>
<reference evidence="18 19" key="1">
    <citation type="submission" date="2014-11" db="EMBL/GenBank/DDBJ databases">
        <authorList>
            <person name="Zhu J."/>
            <person name="Qi W."/>
            <person name="Song R."/>
        </authorList>
    </citation>
    <scope>NUCLEOTIDE SEQUENCE [LARGE SCALE GENOMIC DNA]</scope>
</reference>
<feature type="binding site" evidence="15">
    <location>
        <position position="52"/>
    </location>
    <ligand>
        <name>ATP</name>
        <dbReference type="ChEBI" id="CHEBI:30616"/>
    </ligand>
</feature>
<dbReference type="EC" id="2.7.11.1" evidence="3"/>
<protein>
    <recommendedName>
        <fullName evidence="3">non-specific serine/threonine protein kinase</fullName>
        <ecNumber evidence="3">2.7.11.1</ecNumber>
    </recommendedName>
</protein>
<dbReference type="SUPFAM" id="SSF56112">
    <property type="entry name" value="Protein kinase-like (PK-like)"/>
    <property type="match status" value="1"/>
</dbReference>